<evidence type="ECO:0000313" key="1">
    <source>
        <dbReference type="EMBL" id="QBO59217.1"/>
    </source>
</evidence>
<dbReference type="KEGG" id="csal:NBC122_02413"/>
<dbReference type="Proteomes" id="UP000294419">
    <property type="component" value="Chromosome"/>
</dbReference>
<dbReference type="AlphaFoldDB" id="A0A4P6ZI56"/>
<organism evidence="1 2">
    <name type="scientific">Chryseobacterium salivictor</name>
    <dbReference type="NCBI Taxonomy" id="2547600"/>
    <lineage>
        <taxon>Bacteria</taxon>
        <taxon>Pseudomonadati</taxon>
        <taxon>Bacteroidota</taxon>
        <taxon>Flavobacteriia</taxon>
        <taxon>Flavobacteriales</taxon>
        <taxon>Weeksellaceae</taxon>
        <taxon>Chryseobacterium group</taxon>
        <taxon>Chryseobacterium</taxon>
    </lineage>
</organism>
<dbReference type="EMBL" id="CP037954">
    <property type="protein sequence ID" value="QBO59217.1"/>
    <property type="molecule type" value="Genomic_DNA"/>
</dbReference>
<sequence>MLENRLNGRTKDIMKIYKISYNLHYVKLYLFIELDYDISESLFK</sequence>
<protein>
    <submittedName>
        <fullName evidence="1">Uncharacterized protein</fullName>
    </submittedName>
</protein>
<keyword evidence="2" id="KW-1185">Reference proteome</keyword>
<evidence type="ECO:0000313" key="2">
    <source>
        <dbReference type="Proteomes" id="UP000294419"/>
    </source>
</evidence>
<gene>
    <name evidence="1" type="ORF">NBC122_02413</name>
</gene>
<accession>A0A4P6ZI56</accession>
<reference evidence="1 2" key="1">
    <citation type="submission" date="2019-03" db="EMBL/GenBank/DDBJ databases">
        <authorList>
            <person name="Kim H."/>
            <person name="Yu S.-M."/>
        </authorList>
    </citation>
    <scope>NUCLEOTIDE SEQUENCE [LARGE SCALE GENOMIC DNA]</scope>
    <source>
        <strain evidence="1 2">NBC122</strain>
    </source>
</reference>
<name>A0A4P6ZI56_9FLAO</name>
<proteinExistence type="predicted"/>